<reference evidence="9" key="2">
    <citation type="submission" date="2024-10" db="UniProtKB">
        <authorList>
            <consortium name="EnsemblProtists"/>
        </authorList>
    </citation>
    <scope>IDENTIFICATION</scope>
</reference>
<proteinExistence type="predicted"/>
<dbReference type="STRING" id="2903.R1EDV8"/>
<evidence type="ECO:0000256" key="1">
    <source>
        <dbReference type="ARBA" id="ARBA00001961"/>
    </source>
</evidence>
<dbReference type="HOGENOM" id="CLU_1063156_0_0_1"/>
<dbReference type="AlphaFoldDB" id="A0A0D3J6B4"/>
<evidence type="ECO:0000256" key="7">
    <source>
        <dbReference type="SAM" id="SignalP"/>
    </source>
</evidence>
<dbReference type="Gene3D" id="2.60.120.620">
    <property type="entry name" value="q2cbj1_9rhob like domain"/>
    <property type="match status" value="1"/>
</dbReference>
<evidence type="ECO:0000256" key="3">
    <source>
        <dbReference type="ARBA" id="ARBA00022896"/>
    </source>
</evidence>
<keyword evidence="4" id="KW-0223">Dioxygenase</keyword>
<evidence type="ECO:0000256" key="2">
    <source>
        <dbReference type="ARBA" id="ARBA00022723"/>
    </source>
</evidence>
<dbReference type="PANTHER" id="PTHR12907">
    <property type="entry name" value="EGL NINE HOMOLOG-RELATED"/>
    <property type="match status" value="1"/>
</dbReference>
<dbReference type="EnsemblProtists" id="EOD19049">
    <property type="protein sequence ID" value="EOD19049"/>
    <property type="gene ID" value="EMIHUDRAFT_369680"/>
</dbReference>
<dbReference type="Proteomes" id="UP000013827">
    <property type="component" value="Unassembled WGS sequence"/>
</dbReference>
<evidence type="ECO:0000256" key="6">
    <source>
        <dbReference type="ARBA" id="ARBA00023004"/>
    </source>
</evidence>
<keyword evidence="6" id="KW-0408">Iron</keyword>
<dbReference type="GO" id="GO:0071456">
    <property type="term" value="P:cellular response to hypoxia"/>
    <property type="evidence" value="ECO:0007669"/>
    <property type="project" value="TreeGrafter"/>
</dbReference>
<organism evidence="9 10">
    <name type="scientific">Emiliania huxleyi (strain CCMP1516)</name>
    <dbReference type="NCBI Taxonomy" id="280463"/>
    <lineage>
        <taxon>Eukaryota</taxon>
        <taxon>Haptista</taxon>
        <taxon>Haptophyta</taxon>
        <taxon>Prymnesiophyceae</taxon>
        <taxon>Isochrysidales</taxon>
        <taxon>Noelaerhabdaceae</taxon>
        <taxon>Emiliania</taxon>
    </lineage>
</organism>
<feature type="signal peptide" evidence="7">
    <location>
        <begin position="1"/>
        <end position="21"/>
    </location>
</feature>
<dbReference type="InterPro" id="IPR044862">
    <property type="entry name" value="Pro_4_hyd_alph_FE2OG_OXY"/>
</dbReference>
<dbReference type="Pfam" id="PF13640">
    <property type="entry name" value="2OG-FeII_Oxy_3"/>
    <property type="match status" value="1"/>
</dbReference>
<dbReference type="RefSeq" id="XP_005771478.1">
    <property type="nucleotide sequence ID" value="XM_005771421.1"/>
</dbReference>
<dbReference type="GO" id="GO:0008198">
    <property type="term" value="F:ferrous iron binding"/>
    <property type="evidence" value="ECO:0007669"/>
    <property type="project" value="TreeGrafter"/>
</dbReference>
<dbReference type="GO" id="GO:0031418">
    <property type="term" value="F:L-ascorbic acid binding"/>
    <property type="evidence" value="ECO:0007669"/>
    <property type="project" value="UniProtKB-KW"/>
</dbReference>
<sequence>MPCPALLLASLAALSPTQRLARDGFAVFDGVLSREQTAAVRETAEALRSGGAMRNLGQDGRDDEVLTVDLGMLRDPSYSGLMDAARVLAGMPGMLVESGRRDECAAETAAQFASASTPRLLMLARYPPSAGGYVPHLDNDAADPDHQRGPVGLRACDRVYTCILYLQSGWSEADDGRLRLHRPRGRAERGEAAAAAVEEEEEEGWAFAGRDYVDVEPVGGRLVVFDSRRMLHEVRPSFAPRWALTAWI</sequence>
<evidence type="ECO:0000259" key="8">
    <source>
        <dbReference type="PROSITE" id="PS51471"/>
    </source>
</evidence>
<dbReference type="InterPro" id="IPR006620">
    <property type="entry name" value="Pro_4_hyd_alph"/>
</dbReference>
<dbReference type="eggNOG" id="KOG3710">
    <property type="taxonomic scope" value="Eukaryota"/>
</dbReference>
<evidence type="ECO:0000256" key="4">
    <source>
        <dbReference type="ARBA" id="ARBA00022964"/>
    </source>
</evidence>
<evidence type="ECO:0000256" key="5">
    <source>
        <dbReference type="ARBA" id="ARBA00023002"/>
    </source>
</evidence>
<accession>A0A0D3J6B4</accession>
<keyword evidence="5" id="KW-0560">Oxidoreductase</keyword>
<evidence type="ECO:0000313" key="10">
    <source>
        <dbReference type="Proteomes" id="UP000013827"/>
    </source>
</evidence>
<feature type="domain" description="Fe2OG dioxygenase" evidence="8">
    <location>
        <begin position="116"/>
        <end position="248"/>
    </location>
</feature>
<dbReference type="PANTHER" id="PTHR12907:SF26">
    <property type="entry name" value="HIF PROLYL HYDROXYLASE, ISOFORM C"/>
    <property type="match status" value="1"/>
</dbReference>
<dbReference type="GO" id="GO:0031543">
    <property type="term" value="F:peptidyl-proline dioxygenase activity"/>
    <property type="evidence" value="ECO:0007669"/>
    <property type="project" value="TreeGrafter"/>
</dbReference>
<keyword evidence="2" id="KW-0479">Metal-binding</keyword>
<dbReference type="PROSITE" id="PS51471">
    <property type="entry name" value="FE2OG_OXY"/>
    <property type="match status" value="1"/>
</dbReference>
<dbReference type="InterPro" id="IPR051559">
    <property type="entry name" value="HIF_prolyl_hydroxylases"/>
</dbReference>
<dbReference type="PaxDb" id="2903-EOD19049"/>
<name>A0A0D3J6B4_EMIH1</name>
<dbReference type="InterPro" id="IPR005123">
    <property type="entry name" value="Oxoglu/Fe-dep_dioxygenase_dom"/>
</dbReference>
<dbReference type="KEGG" id="ehx:EMIHUDRAFT_369680"/>
<comment type="cofactor">
    <cofactor evidence="1">
        <name>L-ascorbate</name>
        <dbReference type="ChEBI" id="CHEBI:38290"/>
    </cofactor>
</comment>
<evidence type="ECO:0000313" key="9">
    <source>
        <dbReference type="EnsemblProtists" id="EOD19049"/>
    </source>
</evidence>
<dbReference type="GeneID" id="17264595"/>
<reference evidence="10" key="1">
    <citation type="journal article" date="2013" name="Nature">
        <title>Pan genome of the phytoplankton Emiliania underpins its global distribution.</title>
        <authorList>
            <person name="Read B.A."/>
            <person name="Kegel J."/>
            <person name="Klute M.J."/>
            <person name="Kuo A."/>
            <person name="Lefebvre S.C."/>
            <person name="Maumus F."/>
            <person name="Mayer C."/>
            <person name="Miller J."/>
            <person name="Monier A."/>
            <person name="Salamov A."/>
            <person name="Young J."/>
            <person name="Aguilar M."/>
            <person name="Claverie J.M."/>
            <person name="Frickenhaus S."/>
            <person name="Gonzalez K."/>
            <person name="Herman E.K."/>
            <person name="Lin Y.C."/>
            <person name="Napier J."/>
            <person name="Ogata H."/>
            <person name="Sarno A.F."/>
            <person name="Shmutz J."/>
            <person name="Schroeder D."/>
            <person name="de Vargas C."/>
            <person name="Verret F."/>
            <person name="von Dassow P."/>
            <person name="Valentin K."/>
            <person name="Van de Peer Y."/>
            <person name="Wheeler G."/>
            <person name="Dacks J.B."/>
            <person name="Delwiche C.F."/>
            <person name="Dyhrman S.T."/>
            <person name="Glockner G."/>
            <person name="John U."/>
            <person name="Richards T."/>
            <person name="Worden A.Z."/>
            <person name="Zhang X."/>
            <person name="Grigoriev I.V."/>
            <person name="Allen A.E."/>
            <person name="Bidle K."/>
            <person name="Borodovsky M."/>
            <person name="Bowler C."/>
            <person name="Brownlee C."/>
            <person name="Cock J.M."/>
            <person name="Elias M."/>
            <person name="Gladyshev V.N."/>
            <person name="Groth M."/>
            <person name="Guda C."/>
            <person name="Hadaegh A."/>
            <person name="Iglesias-Rodriguez M.D."/>
            <person name="Jenkins J."/>
            <person name="Jones B.M."/>
            <person name="Lawson T."/>
            <person name="Leese F."/>
            <person name="Lindquist E."/>
            <person name="Lobanov A."/>
            <person name="Lomsadze A."/>
            <person name="Malik S.B."/>
            <person name="Marsh M.E."/>
            <person name="Mackinder L."/>
            <person name="Mock T."/>
            <person name="Mueller-Roeber B."/>
            <person name="Pagarete A."/>
            <person name="Parker M."/>
            <person name="Probert I."/>
            <person name="Quesneville H."/>
            <person name="Raines C."/>
            <person name="Rensing S.A."/>
            <person name="Riano-Pachon D.M."/>
            <person name="Richier S."/>
            <person name="Rokitta S."/>
            <person name="Shiraiwa Y."/>
            <person name="Soanes D.M."/>
            <person name="van der Giezen M."/>
            <person name="Wahlund T.M."/>
            <person name="Williams B."/>
            <person name="Wilson W."/>
            <person name="Wolfe G."/>
            <person name="Wurch L.L."/>
        </authorList>
    </citation>
    <scope>NUCLEOTIDE SEQUENCE</scope>
</reference>
<keyword evidence="7" id="KW-0732">Signal</keyword>
<protein>
    <recommendedName>
        <fullName evidence="8">Fe2OG dioxygenase domain-containing protein</fullName>
    </recommendedName>
</protein>
<feature type="chain" id="PRO_5044291341" description="Fe2OG dioxygenase domain-containing protein" evidence="7">
    <location>
        <begin position="22"/>
        <end position="248"/>
    </location>
</feature>
<keyword evidence="3" id="KW-0847">Vitamin C</keyword>
<keyword evidence="10" id="KW-1185">Reference proteome</keyword>
<dbReference type="SMART" id="SM00702">
    <property type="entry name" value="P4Hc"/>
    <property type="match status" value="1"/>
</dbReference>